<evidence type="ECO:0000256" key="5">
    <source>
        <dbReference type="ARBA" id="ARBA00022989"/>
    </source>
</evidence>
<comment type="caution">
    <text evidence="9">The sequence shown here is derived from an EMBL/GenBank/DDBJ whole genome shotgun (WGS) entry which is preliminary data.</text>
</comment>
<evidence type="ECO:0000256" key="4">
    <source>
        <dbReference type="ARBA" id="ARBA00022692"/>
    </source>
</evidence>
<name>A0A9D1CQY0_9FIRM</name>
<keyword evidence="2 7" id="KW-0813">Transport</keyword>
<dbReference type="SUPFAM" id="SSF161098">
    <property type="entry name" value="MetI-like"/>
    <property type="match status" value="1"/>
</dbReference>
<evidence type="ECO:0000313" key="10">
    <source>
        <dbReference type="Proteomes" id="UP000886887"/>
    </source>
</evidence>
<evidence type="ECO:0000259" key="8">
    <source>
        <dbReference type="PROSITE" id="PS50928"/>
    </source>
</evidence>
<feature type="transmembrane region" description="Helical" evidence="7">
    <location>
        <begin position="102"/>
        <end position="123"/>
    </location>
</feature>
<keyword evidence="4 7" id="KW-0812">Transmembrane</keyword>
<evidence type="ECO:0000313" key="9">
    <source>
        <dbReference type="EMBL" id="HIQ70924.1"/>
    </source>
</evidence>
<accession>A0A9D1CQY0</accession>
<comment type="subcellular location">
    <subcellularLocation>
        <location evidence="1 7">Cell membrane</location>
        <topology evidence="1 7">Multi-pass membrane protein</topology>
    </subcellularLocation>
</comment>
<organism evidence="9 10">
    <name type="scientific">Candidatus Onthenecus intestinigallinarum</name>
    <dbReference type="NCBI Taxonomy" id="2840875"/>
    <lineage>
        <taxon>Bacteria</taxon>
        <taxon>Bacillati</taxon>
        <taxon>Bacillota</taxon>
        <taxon>Clostridia</taxon>
        <taxon>Eubacteriales</taxon>
        <taxon>Candidatus Onthenecus</taxon>
    </lineage>
</organism>
<reference evidence="9" key="2">
    <citation type="journal article" date="2021" name="PeerJ">
        <title>Extensive microbial diversity within the chicken gut microbiome revealed by metagenomics and culture.</title>
        <authorList>
            <person name="Gilroy R."/>
            <person name="Ravi A."/>
            <person name="Getino M."/>
            <person name="Pursley I."/>
            <person name="Horton D.L."/>
            <person name="Alikhan N.F."/>
            <person name="Baker D."/>
            <person name="Gharbi K."/>
            <person name="Hall N."/>
            <person name="Watson M."/>
            <person name="Adriaenssens E.M."/>
            <person name="Foster-Nyarko E."/>
            <person name="Jarju S."/>
            <person name="Secka A."/>
            <person name="Antonio M."/>
            <person name="Oren A."/>
            <person name="Chaudhuri R.R."/>
            <person name="La Ragione R."/>
            <person name="Hildebrand F."/>
            <person name="Pallen M.J."/>
        </authorList>
    </citation>
    <scope>NUCLEOTIDE SEQUENCE</scope>
    <source>
        <strain evidence="9">ChiSxjej2B14-6234</strain>
    </source>
</reference>
<evidence type="ECO:0000256" key="2">
    <source>
        <dbReference type="ARBA" id="ARBA00022448"/>
    </source>
</evidence>
<evidence type="ECO:0000256" key="3">
    <source>
        <dbReference type="ARBA" id="ARBA00022475"/>
    </source>
</evidence>
<evidence type="ECO:0000256" key="1">
    <source>
        <dbReference type="ARBA" id="ARBA00004651"/>
    </source>
</evidence>
<dbReference type="Gene3D" id="1.10.3720.10">
    <property type="entry name" value="MetI-like"/>
    <property type="match status" value="1"/>
</dbReference>
<evidence type="ECO:0000256" key="6">
    <source>
        <dbReference type="ARBA" id="ARBA00023136"/>
    </source>
</evidence>
<evidence type="ECO:0000256" key="7">
    <source>
        <dbReference type="RuleBase" id="RU363032"/>
    </source>
</evidence>
<protein>
    <submittedName>
        <fullName evidence="9">Sugar ABC transporter permease</fullName>
    </submittedName>
</protein>
<dbReference type="InterPro" id="IPR035906">
    <property type="entry name" value="MetI-like_sf"/>
</dbReference>
<dbReference type="GO" id="GO:0055085">
    <property type="term" value="P:transmembrane transport"/>
    <property type="evidence" value="ECO:0007669"/>
    <property type="project" value="InterPro"/>
</dbReference>
<feature type="domain" description="ABC transmembrane type-1" evidence="8">
    <location>
        <begin position="64"/>
        <end position="279"/>
    </location>
</feature>
<dbReference type="PANTHER" id="PTHR30193:SF37">
    <property type="entry name" value="INNER MEMBRANE ABC TRANSPORTER PERMEASE PROTEIN YCJO"/>
    <property type="match status" value="1"/>
</dbReference>
<dbReference type="PANTHER" id="PTHR30193">
    <property type="entry name" value="ABC TRANSPORTER PERMEASE PROTEIN"/>
    <property type="match status" value="1"/>
</dbReference>
<dbReference type="Proteomes" id="UP000886887">
    <property type="component" value="Unassembled WGS sequence"/>
</dbReference>
<sequence length="286" mass="32314">MHHINRVGWLFILPAVALILVLCFYPMIEAFILSLQKGKGNNLSWNGLNNYTRLFKDKVYLQAVQNTFFYLIIQVPIMLGIALLLASMLNDKTLRFKGIFRTLIFLPCATSLVSCSIIFKQLFSPSGLVNTLLLTWGWISEPYPFLTEATSARIIIIVTMLWRWTGYNMIFYLAGLQNIDYQVYEAARIDGASAVQQFTKITVPLLKPIILMTTVLSTNGTLQLFDEVRNMTNGGPNNATTTISTYIYKLSFEQVPQFGYASALAYTIFIMVAILALIQMKVGDKQ</sequence>
<dbReference type="InterPro" id="IPR051393">
    <property type="entry name" value="ABC_transporter_permease"/>
</dbReference>
<dbReference type="GO" id="GO:0005886">
    <property type="term" value="C:plasma membrane"/>
    <property type="evidence" value="ECO:0007669"/>
    <property type="project" value="UniProtKB-SubCell"/>
</dbReference>
<comment type="similarity">
    <text evidence="7">Belongs to the binding-protein-dependent transport system permease family.</text>
</comment>
<keyword evidence="6 7" id="KW-0472">Membrane</keyword>
<keyword evidence="5 7" id="KW-1133">Transmembrane helix</keyword>
<feature type="transmembrane region" description="Helical" evidence="7">
    <location>
        <begin position="7"/>
        <end position="28"/>
    </location>
</feature>
<dbReference type="Pfam" id="PF00528">
    <property type="entry name" value="BPD_transp_1"/>
    <property type="match status" value="1"/>
</dbReference>
<dbReference type="AlphaFoldDB" id="A0A9D1CQY0"/>
<dbReference type="InterPro" id="IPR000515">
    <property type="entry name" value="MetI-like"/>
</dbReference>
<keyword evidence="3" id="KW-1003">Cell membrane</keyword>
<reference evidence="9" key="1">
    <citation type="submission" date="2020-10" db="EMBL/GenBank/DDBJ databases">
        <authorList>
            <person name="Gilroy R."/>
        </authorList>
    </citation>
    <scope>NUCLEOTIDE SEQUENCE</scope>
    <source>
        <strain evidence="9">ChiSxjej2B14-6234</strain>
    </source>
</reference>
<dbReference type="EMBL" id="DVFJ01000006">
    <property type="protein sequence ID" value="HIQ70924.1"/>
    <property type="molecule type" value="Genomic_DNA"/>
</dbReference>
<gene>
    <name evidence="9" type="ORF">IAB73_01780</name>
</gene>
<proteinExistence type="inferred from homology"/>
<dbReference type="PROSITE" id="PS50928">
    <property type="entry name" value="ABC_TM1"/>
    <property type="match status" value="1"/>
</dbReference>
<dbReference type="CDD" id="cd06261">
    <property type="entry name" value="TM_PBP2"/>
    <property type="match status" value="1"/>
</dbReference>
<feature type="transmembrane region" description="Helical" evidence="7">
    <location>
        <begin position="68"/>
        <end position="90"/>
    </location>
</feature>
<feature type="transmembrane region" description="Helical" evidence="7">
    <location>
        <begin position="258"/>
        <end position="278"/>
    </location>
</feature>